<evidence type="ECO:0000313" key="5">
    <source>
        <dbReference type="Proteomes" id="UP000177622"/>
    </source>
</evidence>
<feature type="region of interest" description="Disordered" evidence="1">
    <location>
        <begin position="15"/>
        <end position="92"/>
    </location>
</feature>
<dbReference type="AlphaFoldDB" id="A0A1F5KZD6"/>
<dbReference type="GeneID" id="34582917"/>
<organism evidence="2 5">
    <name type="scientific">Penicillium arizonense</name>
    <dbReference type="NCBI Taxonomy" id="1835702"/>
    <lineage>
        <taxon>Eukaryota</taxon>
        <taxon>Fungi</taxon>
        <taxon>Dikarya</taxon>
        <taxon>Ascomycota</taxon>
        <taxon>Pezizomycotina</taxon>
        <taxon>Eurotiomycetes</taxon>
        <taxon>Eurotiomycetidae</taxon>
        <taxon>Eurotiales</taxon>
        <taxon>Aspergillaceae</taxon>
        <taxon>Penicillium</taxon>
    </lineage>
</organism>
<comment type="caution">
    <text evidence="2">The sequence shown here is derived from an EMBL/GenBank/DDBJ whole genome shotgun (WGS) entry which is preliminary data.</text>
</comment>
<evidence type="ECO:0000313" key="2">
    <source>
        <dbReference type="EMBL" id="OGE46352.1"/>
    </source>
</evidence>
<keyword evidence="5" id="KW-1185">Reference proteome</keyword>
<evidence type="ECO:0000313" key="4">
    <source>
        <dbReference type="EMBL" id="OGE46490.1"/>
    </source>
</evidence>
<name>A0A1F5KZD6_PENAI</name>
<gene>
    <name evidence="4" type="ORF">PENARI_c229G01068</name>
    <name evidence="3" type="ORF">PENARI_c289G00362</name>
    <name evidence="2" type="ORF">PENARI_c340G12397</name>
</gene>
<reference evidence="2 5" key="1">
    <citation type="journal article" date="2016" name="Sci. Rep.">
        <title>Penicillium arizonense, a new, genome sequenced fungal species, reveals a high chemical diversity in secreted metabolites.</title>
        <authorList>
            <person name="Grijseels S."/>
            <person name="Nielsen J.C."/>
            <person name="Randelovic M."/>
            <person name="Nielsen J."/>
            <person name="Nielsen K.F."/>
            <person name="Workman M."/>
            <person name="Frisvad J.C."/>
        </authorList>
    </citation>
    <scope>NUCLEOTIDE SEQUENCE [LARGE SCALE GENOMIC DNA]</scope>
    <source>
        <strain evidence="2 5">CBS 141311</strain>
    </source>
</reference>
<proteinExistence type="predicted"/>
<dbReference type="EMBL" id="LXJU01000229">
    <property type="protein sequence ID" value="OGE46490.1"/>
    <property type="molecule type" value="Genomic_DNA"/>
</dbReference>
<dbReference type="OrthoDB" id="4309280at2759"/>
<evidence type="ECO:0000256" key="1">
    <source>
        <dbReference type="SAM" id="MobiDB-lite"/>
    </source>
</evidence>
<dbReference type="EMBL" id="LXJU01000340">
    <property type="protein sequence ID" value="OGE46352.1"/>
    <property type="molecule type" value="Genomic_DNA"/>
</dbReference>
<evidence type="ECO:0000313" key="3">
    <source>
        <dbReference type="EMBL" id="OGE46410.1"/>
    </source>
</evidence>
<dbReference type="EMBL" id="LXJU01000289">
    <property type="protein sequence ID" value="OGE46410.1"/>
    <property type="molecule type" value="Genomic_DNA"/>
</dbReference>
<protein>
    <submittedName>
        <fullName evidence="2">Uncharacterized protein</fullName>
    </submittedName>
</protein>
<accession>A0A1F5KZD6</accession>
<sequence>MTSERFISRALPIKDLLLPPEAAGQQGLTAVRPEPADASTTIRNADPEEEKPAPSANAKKIPFEWDNSGSKAAASRRKDQARASQRRRNRIKQNKSLMADVDAYSSEVGKLSDLVLQQRAQLLILNEFKELVLAKQTERALAVLGGRPQPLLLVSNTYRSIKHFVRYCGNYVVSVPWNDPCMDFEVYYKDGTAGQVRWRVTMPLKLQATRYLDVQEDSQKAELAKGLLPTAEWTFFESLNITKTNSMLLEFE</sequence>
<dbReference type="Proteomes" id="UP000177622">
    <property type="component" value="Unassembled WGS sequence"/>
</dbReference>
<dbReference type="RefSeq" id="XP_022481961.1">
    <property type="nucleotide sequence ID" value="XM_022638183.1"/>
</dbReference>